<dbReference type="SMART" id="SM01190">
    <property type="entry name" value="EMP24_GP25L"/>
    <property type="match status" value="1"/>
</dbReference>
<accession>A0AAU9KCD1</accession>
<keyword evidence="3" id="KW-0812">Transmembrane</keyword>
<sequence>MNFIFVFIFTLAFAQDKKKQTGEDTVDVNAEDERAILMKEWDEHMVGFVPSDMVTFELPARGEEIFFENIDIIPSKIRGAWFITSKESKDVEFSILDPNMKIVFEKKKKPEAIFYFNAEQVGMYTFKFKNTKVIQKHTVTFALNCGNSTDEVLQSEHLTPLESQLVEIQKSIKDFQVDNQFAQLRQESHYRTVADSNRNVFIFSSLESLGVIAVSAWQAYYIKRLLDNRRVL</sequence>
<organism evidence="9 10">
    <name type="scientific">Blepharisma stoltei</name>
    <dbReference type="NCBI Taxonomy" id="1481888"/>
    <lineage>
        <taxon>Eukaryota</taxon>
        <taxon>Sar</taxon>
        <taxon>Alveolata</taxon>
        <taxon>Ciliophora</taxon>
        <taxon>Postciliodesmatophora</taxon>
        <taxon>Heterotrichea</taxon>
        <taxon>Heterotrichida</taxon>
        <taxon>Blepharismidae</taxon>
        <taxon>Blepharisma</taxon>
    </lineage>
</organism>
<reference evidence="9" key="1">
    <citation type="submission" date="2021-09" db="EMBL/GenBank/DDBJ databases">
        <authorList>
            <consortium name="AG Swart"/>
            <person name="Singh M."/>
            <person name="Singh A."/>
            <person name="Seah K."/>
            <person name="Emmerich C."/>
        </authorList>
    </citation>
    <scope>NUCLEOTIDE SEQUENCE</scope>
    <source>
        <strain evidence="9">ATCC30299</strain>
    </source>
</reference>
<comment type="caution">
    <text evidence="9">The sequence shown here is derived from an EMBL/GenBank/DDBJ whole genome shotgun (WGS) entry which is preliminary data.</text>
</comment>
<dbReference type="InterPro" id="IPR009038">
    <property type="entry name" value="GOLD_dom"/>
</dbReference>
<keyword evidence="6" id="KW-0472">Membrane</keyword>
<dbReference type="InterPro" id="IPR015720">
    <property type="entry name" value="Emp24-like"/>
</dbReference>
<evidence type="ECO:0000256" key="7">
    <source>
        <dbReference type="ARBA" id="ARBA00037847"/>
    </source>
</evidence>
<dbReference type="GO" id="GO:0016020">
    <property type="term" value="C:membrane"/>
    <property type="evidence" value="ECO:0007669"/>
    <property type="project" value="UniProtKB-SubCell"/>
</dbReference>
<dbReference type="SUPFAM" id="SSF101576">
    <property type="entry name" value="Supernatant protein factor (SPF), C-terminal domain"/>
    <property type="match status" value="1"/>
</dbReference>
<evidence type="ECO:0000259" key="8">
    <source>
        <dbReference type="SMART" id="SM01190"/>
    </source>
</evidence>
<feature type="domain" description="GOLD" evidence="8">
    <location>
        <begin position="53"/>
        <end position="227"/>
    </location>
</feature>
<keyword evidence="10" id="KW-1185">Reference proteome</keyword>
<protein>
    <recommendedName>
        <fullName evidence="8">GOLD domain-containing protein</fullName>
    </recommendedName>
</protein>
<gene>
    <name evidence="9" type="ORF">BSTOLATCC_MIC52244</name>
</gene>
<dbReference type="PANTHER" id="PTHR22811">
    <property type="entry name" value="TRANSMEMBRANE EMP24 DOMAIN-CONTAINING PROTEIN"/>
    <property type="match status" value="1"/>
</dbReference>
<evidence type="ECO:0000256" key="3">
    <source>
        <dbReference type="ARBA" id="ARBA00022692"/>
    </source>
</evidence>
<dbReference type="Proteomes" id="UP001162131">
    <property type="component" value="Unassembled WGS sequence"/>
</dbReference>
<evidence type="ECO:0000256" key="6">
    <source>
        <dbReference type="ARBA" id="ARBA00023136"/>
    </source>
</evidence>
<proteinExistence type="inferred from homology"/>
<keyword evidence="5" id="KW-1133">Transmembrane helix</keyword>
<evidence type="ECO:0000256" key="1">
    <source>
        <dbReference type="ARBA" id="ARBA00004479"/>
    </source>
</evidence>
<keyword evidence="4" id="KW-0732">Signal</keyword>
<dbReference type="GO" id="GO:0012505">
    <property type="term" value="C:endomembrane system"/>
    <property type="evidence" value="ECO:0007669"/>
    <property type="project" value="UniProtKB-SubCell"/>
</dbReference>
<evidence type="ECO:0000256" key="2">
    <source>
        <dbReference type="ARBA" id="ARBA00007104"/>
    </source>
</evidence>
<evidence type="ECO:0000313" key="9">
    <source>
        <dbReference type="EMBL" id="CAG9330832.1"/>
    </source>
</evidence>
<evidence type="ECO:0000256" key="5">
    <source>
        <dbReference type="ARBA" id="ARBA00022989"/>
    </source>
</evidence>
<dbReference type="Pfam" id="PF01105">
    <property type="entry name" value="EMP24_GP25L"/>
    <property type="match status" value="1"/>
</dbReference>
<dbReference type="EMBL" id="CAJZBQ010000052">
    <property type="protein sequence ID" value="CAG9330832.1"/>
    <property type="molecule type" value="Genomic_DNA"/>
</dbReference>
<evidence type="ECO:0000256" key="4">
    <source>
        <dbReference type="ARBA" id="ARBA00022729"/>
    </source>
</evidence>
<comment type="subcellular location">
    <subcellularLocation>
        <location evidence="7">Endomembrane system</location>
        <topology evidence="7">Single-pass membrane protein</topology>
    </subcellularLocation>
    <subcellularLocation>
        <location evidence="1">Membrane</location>
        <topology evidence="1">Single-pass type I membrane protein</topology>
    </subcellularLocation>
</comment>
<name>A0AAU9KCD1_9CILI</name>
<dbReference type="InterPro" id="IPR036598">
    <property type="entry name" value="GOLD_dom_sf"/>
</dbReference>
<dbReference type="AlphaFoldDB" id="A0AAU9KCD1"/>
<comment type="similarity">
    <text evidence="2">Belongs to the EMP24/GP25L family.</text>
</comment>
<evidence type="ECO:0000313" key="10">
    <source>
        <dbReference type="Proteomes" id="UP001162131"/>
    </source>
</evidence>